<accession>A0A917Q2T7</accession>
<dbReference type="Proteomes" id="UP000658382">
    <property type="component" value="Unassembled WGS sequence"/>
</dbReference>
<comment type="caution">
    <text evidence="2">The sequence shown here is derived from an EMBL/GenBank/DDBJ whole genome shotgun (WGS) entry which is preliminary data.</text>
</comment>
<evidence type="ECO:0000313" key="2">
    <source>
        <dbReference type="EMBL" id="GGK08249.1"/>
    </source>
</evidence>
<dbReference type="AlphaFoldDB" id="A0A917Q2T7"/>
<evidence type="ECO:0000313" key="3">
    <source>
        <dbReference type="Proteomes" id="UP000658382"/>
    </source>
</evidence>
<protein>
    <submittedName>
        <fullName evidence="2">Uncharacterized protein</fullName>
    </submittedName>
</protein>
<keyword evidence="1" id="KW-0812">Transmembrane</keyword>
<reference evidence="2" key="2">
    <citation type="submission" date="2020-09" db="EMBL/GenBank/DDBJ databases">
        <authorList>
            <person name="Sun Q."/>
            <person name="Ohkuma M."/>
        </authorList>
    </citation>
    <scope>NUCLEOTIDE SEQUENCE</scope>
    <source>
        <strain evidence="2">JCM 12580</strain>
    </source>
</reference>
<gene>
    <name evidence="2" type="ORF">GCM10007063_33300</name>
</gene>
<name>A0A917Q2T7_9BACI</name>
<reference evidence="2" key="1">
    <citation type="journal article" date="2014" name="Int. J. Syst. Evol. Microbiol.">
        <title>Complete genome sequence of Corynebacterium casei LMG S-19264T (=DSM 44701T), isolated from a smear-ripened cheese.</title>
        <authorList>
            <consortium name="US DOE Joint Genome Institute (JGI-PGF)"/>
            <person name="Walter F."/>
            <person name="Albersmeier A."/>
            <person name="Kalinowski J."/>
            <person name="Ruckert C."/>
        </authorList>
    </citation>
    <scope>NUCLEOTIDE SEQUENCE</scope>
    <source>
        <strain evidence="2">JCM 12580</strain>
    </source>
</reference>
<keyword evidence="3" id="KW-1185">Reference proteome</keyword>
<feature type="transmembrane region" description="Helical" evidence="1">
    <location>
        <begin position="7"/>
        <end position="29"/>
    </location>
</feature>
<feature type="transmembrane region" description="Helical" evidence="1">
    <location>
        <begin position="35"/>
        <end position="52"/>
    </location>
</feature>
<dbReference type="EMBL" id="BMNQ01000082">
    <property type="protein sequence ID" value="GGK08249.1"/>
    <property type="molecule type" value="Genomic_DNA"/>
</dbReference>
<organism evidence="2 3">
    <name type="scientific">Lentibacillus kapialis</name>
    <dbReference type="NCBI Taxonomy" id="340214"/>
    <lineage>
        <taxon>Bacteria</taxon>
        <taxon>Bacillati</taxon>
        <taxon>Bacillota</taxon>
        <taxon>Bacilli</taxon>
        <taxon>Bacillales</taxon>
        <taxon>Bacillaceae</taxon>
        <taxon>Lentibacillus</taxon>
    </lineage>
</organism>
<proteinExistence type="predicted"/>
<keyword evidence="1" id="KW-0472">Membrane</keyword>
<evidence type="ECO:0000256" key="1">
    <source>
        <dbReference type="SAM" id="Phobius"/>
    </source>
</evidence>
<keyword evidence="1" id="KW-1133">Transmembrane helix</keyword>
<sequence>MKYLLYGVIGVVLIFFILTLLGYNVFYIIAAFEWVTRYIFPWIALYWFIQFVKNQKNN</sequence>